<keyword evidence="1" id="KW-0472">Membrane</keyword>
<reference evidence="3 5" key="3">
    <citation type="submission" date="2018-06" db="EMBL/GenBank/DDBJ databases">
        <authorList>
            <consortium name="Pathogen Informatics"/>
            <person name="Doyle S."/>
        </authorList>
    </citation>
    <scope>NUCLEOTIDE SEQUENCE [LARGE SCALE GENOMIC DNA]</scope>
    <source>
        <strain evidence="3 5">NCTC12957</strain>
    </source>
</reference>
<reference evidence="4" key="2">
    <citation type="submission" date="2016-12" db="EMBL/GenBank/DDBJ databases">
        <authorList>
            <person name="Gulvik C.A."/>
        </authorList>
    </citation>
    <scope>NUCLEOTIDE SEQUENCE [LARGE SCALE GENOMIC DNA]</scope>
    <source>
        <strain evidence="4">ATCC 51725</strain>
    </source>
</reference>
<dbReference type="AlphaFoldDB" id="A0A1Q8ECG0"/>
<dbReference type="EMBL" id="MSJL01000031">
    <property type="protein sequence ID" value="OLF49471.1"/>
    <property type="molecule type" value="Genomic_DNA"/>
</dbReference>
<keyword evidence="4" id="KW-1185">Reference proteome</keyword>
<proteinExistence type="predicted"/>
<keyword evidence="1" id="KW-1133">Transmembrane helix</keyword>
<dbReference type="Proteomes" id="UP000186437">
    <property type="component" value="Unassembled WGS sequence"/>
</dbReference>
<reference evidence="2" key="1">
    <citation type="submission" date="2016-12" db="EMBL/GenBank/DDBJ databases">
        <authorList>
            <person name="Song W.-J."/>
            <person name="Kurnit D.M."/>
        </authorList>
    </citation>
    <scope>NUCLEOTIDE SEQUENCE [LARGE SCALE GENOMIC DNA]</scope>
    <source>
        <strain evidence="2">ATCC 51725</strain>
    </source>
</reference>
<evidence type="ECO:0000313" key="3">
    <source>
        <dbReference type="EMBL" id="SUN05942.1"/>
    </source>
</evidence>
<protein>
    <submittedName>
        <fullName evidence="3">Major facilitator superfamily permease</fullName>
    </submittedName>
</protein>
<evidence type="ECO:0000313" key="5">
    <source>
        <dbReference type="Proteomes" id="UP000255213"/>
    </source>
</evidence>
<feature type="transmembrane region" description="Helical" evidence="1">
    <location>
        <begin position="7"/>
        <end position="26"/>
    </location>
</feature>
<sequence length="174" mass="19213">MKKPIHLYILATLAGISSLLRLWGAFFSKFDEEAMRASFASFQTNGFEDQIINVSRASIEFSTNGINKALAVILLALIIVTIVFLFQKKNETASYSYIGYLFGTLIASTYAYLGTKGVAGLYTEELLRKSTEAGALGMYVLSIVLFAIFFGLTVFFLVRKPKEKPSMAQTATDI</sequence>
<feature type="transmembrane region" description="Helical" evidence="1">
    <location>
        <begin position="69"/>
        <end position="86"/>
    </location>
</feature>
<dbReference type="Proteomes" id="UP000255213">
    <property type="component" value="Unassembled WGS sequence"/>
</dbReference>
<keyword evidence="1" id="KW-0812">Transmembrane</keyword>
<evidence type="ECO:0000313" key="2">
    <source>
        <dbReference type="EMBL" id="OLF49471.1"/>
    </source>
</evidence>
<dbReference type="EMBL" id="UHEN01000001">
    <property type="protein sequence ID" value="SUN05942.1"/>
    <property type="molecule type" value="Genomic_DNA"/>
</dbReference>
<dbReference type="RefSeq" id="WP_075099527.1">
    <property type="nucleotide sequence ID" value="NZ_MSJL01000031.1"/>
</dbReference>
<name>A0A1Q8ECG0_STRAI</name>
<dbReference type="OrthoDB" id="2218687at2"/>
<feature type="transmembrane region" description="Helical" evidence="1">
    <location>
        <begin position="93"/>
        <end position="113"/>
    </location>
</feature>
<gene>
    <name evidence="2" type="ORF">BU200_07145</name>
    <name evidence="3" type="ORF">NCTC12957_00348</name>
</gene>
<accession>A0A1Q8ECG0</accession>
<evidence type="ECO:0000256" key="1">
    <source>
        <dbReference type="SAM" id="Phobius"/>
    </source>
</evidence>
<evidence type="ECO:0000313" key="4">
    <source>
        <dbReference type="Proteomes" id="UP000186437"/>
    </source>
</evidence>
<feature type="transmembrane region" description="Helical" evidence="1">
    <location>
        <begin position="133"/>
        <end position="158"/>
    </location>
</feature>
<organism evidence="2 4">
    <name type="scientific">Streptococcus acidominimus</name>
    <dbReference type="NCBI Taxonomy" id="1326"/>
    <lineage>
        <taxon>Bacteria</taxon>
        <taxon>Bacillati</taxon>
        <taxon>Bacillota</taxon>
        <taxon>Bacilli</taxon>
        <taxon>Lactobacillales</taxon>
        <taxon>Streptococcaceae</taxon>
        <taxon>Streptococcus</taxon>
    </lineage>
</organism>